<dbReference type="GO" id="GO:0003677">
    <property type="term" value="F:DNA binding"/>
    <property type="evidence" value="ECO:0007669"/>
    <property type="project" value="UniProtKB-KW"/>
</dbReference>
<keyword evidence="2" id="KW-0805">Transcription regulation</keyword>
<proteinExistence type="predicted"/>
<evidence type="ECO:0000256" key="2">
    <source>
        <dbReference type="ARBA" id="ARBA00023015"/>
    </source>
</evidence>
<evidence type="ECO:0000256" key="4">
    <source>
        <dbReference type="ARBA" id="ARBA00023163"/>
    </source>
</evidence>
<keyword evidence="7" id="KW-1185">Reference proteome</keyword>
<keyword evidence="3" id="KW-0238">DNA-binding</keyword>
<dbReference type="Gene3D" id="2.40.330.10">
    <property type="entry name" value="DNA-binding pseudobarrel domain"/>
    <property type="match status" value="1"/>
</dbReference>
<evidence type="ECO:0000313" key="7">
    <source>
        <dbReference type="Proteomes" id="UP000237347"/>
    </source>
</evidence>
<dbReference type="AlphaFoldDB" id="A0AAW0L6W8"/>
<name>A0AAW0L6W8_QUESU</name>
<sequence>MKRLNGKDKAEALKKASGFKSKNPYFMVVLQPSFVKAWCMSVLVSFAEKMYIQNGQDVMLKVGDQS</sequence>
<gene>
    <name evidence="6" type="ORF">CFP56_006704</name>
</gene>
<reference evidence="6 7" key="1">
    <citation type="journal article" date="2018" name="Sci. Data">
        <title>The draft genome sequence of cork oak.</title>
        <authorList>
            <person name="Ramos A.M."/>
            <person name="Usie A."/>
            <person name="Barbosa P."/>
            <person name="Barros P.M."/>
            <person name="Capote T."/>
            <person name="Chaves I."/>
            <person name="Simoes F."/>
            <person name="Abreu I."/>
            <person name="Carrasquinho I."/>
            <person name="Faro C."/>
            <person name="Guimaraes J.B."/>
            <person name="Mendonca D."/>
            <person name="Nobrega F."/>
            <person name="Rodrigues L."/>
            <person name="Saibo N.J.M."/>
            <person name="Varela M.C."/>
            <person name="Egas C."/>
            <person name="Matos J."/>
            <person name="Miguel C.M."/>
            <person name="Oliveira M.M."/>
            <person name="Ricardo C.P."/>
            <person name="Goncalves S."/>
        </authorList>
    </citation>
    <scope>NUCLEOTIDE SEQUENCE [LARGE SCALE GENOMIC DNA]</scope>
    <source>
        <strain evidence="7">cv. HL8</strain>
    </source>
</reference>
<protein>
    <submittedName>
        <fullName evidence="6">Uncharacterized protein</fullName>
    </submittedName>
</protein>
<evidence type="ECO:0000313" key="6">
    <source>
        <dbReference type="EMBL" id="KAK7847397.1"/>
    </source>
</evidence>
<keyword evidence="4" id="KW-0804">Transcription</keyword>
<evidence type="ECO:0000256" key="1">
    <source>
        <dbReference type="ARBA" id="ARBA00004123"/>
    </source>
</evidence>
<evidence type="ECO:0000256" key="5">
    <source>
        <dbReference type="ARBA" id="ARBA00023242"/>
    </source>
</evidence>
<keyword evidence="5" id="KW-0539">Nucleus</keyword>
<evidence type="ECO:0000256" key="3">
    <source>
        <dbReference type="ARBA" id="ARBA00023125"/>
    </source>
</evidence>
<comment type="subcellular location">
    <subcellularLocation>
        <location evidence="1">Nucleus</location>
    </subcellularLocation>
</comment>
<accession>A0AAW0L6W8</accession>
<organism evidence="6 7">
    <name type="scientific">Quercus suber</name>
    <name type="common">Cork oak</name>
    <dbReference type="NCBI Taxonomy" id="58331"/>
    <lineage>
        <taxon>Eukaryota</taxon>
        <taxon>Viridiplantae</taxon>
        <taxon>Streptophyta</taxon>
        <taxon>Embryophyta</taxon>
        <taxon>Tracheophyta</taxon>
        <taxon>Spermatophyta</taxon>
        <taxon>Magnoliopsida</taxon>
        <taxon>eudicotyledons</taxon>
        <taxon>Gunneridae</taxon>
        <taxon>Pentapetalae</taxon>
        <taxon>rosids</taxon>
        <taxon>fabids</taxon>
        <taxon>Fagales</taxon>
        <taxon>Fagaceae</taxon>
        <taxon>Quercus</taxon>
    </lineage>
</organism>
<dbReference type="InterPro" id="IPR015300">
    <property type="entry name" value="DNA-bd_pseudobarrel_sf"/>
</dbReference>
<dbReference type="EMBL" id="PKMF04000142">
    <property type="protein sequence ID" value="KAK7847397.1"/>
    <property type="molecule type" value="Genomic_DNA"/>
</dbReference>
<comment type="caution">
    <text evidence="6">The sequence shown here is derived from an EMBL/GenBank/DDBJ whole genome shotgun (WGS) entry which is preliminary data.</text>
</comment>
<dbReference type="Proteomes" id="UP000237347">
    <property type="component" value="Unassembled WGS sequence"/>
</dbReference>
<dbReference type="GO" id="GO:0005634">
    <property type="term" value="C:nucleus"/>
    <property type="evidence" value="ECO:0007669"/>
    <property type="project" value="UniProtKB-SubCell"/>
</dbReference>